<dbReference type="PANTHER" id="PTHR47036:SF1">
    <property type="entry name" value="COBALT-FACTOR III C(17)-METHYLTRANSFERASE-RELATED"/>
    <property type="match status" value="1"/>
</dbReference>
<dbReference type="OrthoDB" id="9772960at2"/>
<dbReference type="Gene3D" id="3.40.1010.10">
    <property type="entry name" value="Cobalt-precorrin-4 Transmethylase, Domain 1"/>
    <property type="match status" value="1"/>
</dbReference>
<dbReference type="AlphaFoldDB" id="A0A1M6CEW8"/>
<protein>
    <submittedName>
        <fullName evidence="7">Precorrin-3B C17-methyltransferase</fullName>
    </submittedName>
</protein>
<accession>A0A1M6CEW8</accession>
<dbReference type="Pfam" id="PF00590">
    <property type="entry name" value="TP_methylase"/>
    <property type="match status" value="1"/>
</dbReference>
<gene>
    <name evidence="7" type="ORF">SAMN02745725_00689</name>
</gene>
<keyword evidence="4 7" id="KW-0808">Transferase</keyword>
<dbReference type="RefSeq" id="WP_072912785.1">
    <property type="nucleotide sequence ID" value="NZ_FQYQ01000003.1"/>
</dbReference>
<dbReference type="PANTHER" id="PTHR47036">
    <property type="entry name" value="COBALT-FACTOR III C(17)-METHYLTRANSFERASE-RELATED"/>
    <property type="match status" value="1"/>
</dbReference>
<dbReference type="GO" id="GO:0032259">
    <property type="term" value="P:methylation"/>
    <property type="evidence" value="ECO:0007669"/>
    <property type="project" value="UniProtKB-KW"/>
</dbReference>
<dbReference type="Proteomes" id="UP000184185">
    <property type="component" value="Unassembled WGS sequence"/>
</dbReference>
<evidence type="ECO:0000256" key="2">
    <source>
        <dbReference type="ARBA" id="ARBA00022573"/>
    </source>
</evidence>
<reference evidence="7 8" key="1">
    <citation type="submission" date="2016-11" db="EMBL/GenBank/DDBJ databases">
        <authorList>
            <person name="Jaros S."/>
            <person name="Januszkiewicz K."/>
            <person name="Wedrychowicz H."/>
        </authorList>
    </citation>
    <scope>NUCLEOTIDE SEQUENCE [LARGE SCALE GENOMIC DNA]</scope>
    <source>
        <strain evidence="7 8">DSM 14809</strain>
    </source>
</reference>
<keyword evidence="2" id="KW-0169">Cobalamin biosynthesis</keyword>
<keyword evidence="5" id="KW-0949">S-adenosyl-L-methionine</keyword>
<dbReference type="Gene3D" id="3.30.950.10">
    <property type="entry name" value="Methyltransferase, Cobalt-precorrin-4 Transmethylase, Domain 2"/>
    <property type="match status" value="1"/>
</dbReference>
<dbReference type="CDD" id="cd11646">
    <property type="entry name" value="Precorrin_3B_C17_MT"/>
    <property type="match status" value="1"/>
</dbReference>
<dbReference type="InterPro" id="IPR014776">
    <property type="entry name" value="4pyrrole_Mease_sub2"/>
</dbReference>
<dbReference type="STRING" id="185007.SAMN02910350_01759"/>
<evidence type="ECO:0000259" key="6">
    <source>
        <dbReference type="Pfam" id="PF00590"/>
    </source>
</evidence>
<keyword evidence="3 7" id="KW-0489">Methyltransferase</keyword>
<dbReference type="InterPro" id="IPR051810">
    <property type="entry name" value="Precorrin_MeTrfase"/>
</dbReference>
<evidence type="ECO:0000256" key="3">
    <source>
        <dbReference type="ARBA" id="ARBA00022603"/>
    </source>
</evidence>
<feature type="domain" description="Tetrapyrrole methylase" evidence="6">
    <location>
        <begin position="4"/>
        <end position="218"/>
    </location>
</feature>
<comment type="pathway">
    <text evidence="1">Cofactor biosynthesis; adenosylcobalamin biosynthesis.</text>
</comment>
<dbReference type="EMBL" id="FQYQ01000003">
    <property type="protein sequence ID" value="SHI59537.1"/>
    <property type="molecule type" value="Genomic_DNA"/>
</dbReference>
<evidence type="ECO:0000256" key="5">
    <source>
        <dbReference type="ARBA" id="ARBA00022691"/>
    </source>
</evidence>
<dbReference type="InterPro" id="IPR000878">
    <property type="entry name" value="4pyrrol_Mease"/>
</dbReference>
<dbReference type="NCBIfam" id="TIGR01466">
    <property type="entry name" value="cobJ_cbiH"/>
    <property type="match status" value="1"/>
</dbReference>
<evidence type="ECO:0000256" key="4">
    <source>
        <dbReference type="ARBA" id="ARBA00022679"/>
    </source>
</evidence>
<dbReference type="InterPro" id="IPR014777">
    <property type="entry name" value="4pyrrole_Mease_sub1"/>
</dbReference>
<evidence type="ECO:0000256" key="1">
    <source>
        <dbReference type="ARBA" id="ARBA00004953"/>
    </source>
</evidence>
<name>A0A1M6CEW8_PSEXY</name>
<proteinExistence type="predicted"/>
<dbReference type="GO" id="GO:0008168">
    <property type="term" value="F:methyltransferase activity"/>
    <property type="evidence" value="ECO:0007669"/>
    <property type="project" value="UniProtKB-KW"/>
</dbReference>
<dbReference type="UniPathway" id="UPA00148"/>
<dbReference type="SUPFAM" id="SSF53790">
    <property type="entry name" value="Tetrapyrrole methylase"/>
    <property type="match status" value="1"/>
</dbReference>
<dbReference type="InterPro" id="IPR035996">
    <property type="entry name" value="4pyrrol_Methylase_sf"/>
</dbReference>
<evidence type="ECO:0000313" key="8">
    <source>
        <dbReference type="Proteomes" id="UP000184185"/>
    </source>
</evidence>
<dbReference type="GO" id="GO:0009236">
    <property type="term" value="P:cobalamin biosynthetic process"/>
    <property type="evidence" value="ECO:0007669"/>
    <property type="project" value="UniProtKB-UniPathway"/>
</dbReference>
<evidence type="ECO:0000313" key="7">
    <source>
        <dbReference type="EMBL" id="SHI59537.1"/>
    </source>
</evidence>
<sequence length="251" mass="27590">MAGHIYIVGMGPGDKSMMTDEAYSAMEQADVIVGYTVYIDLVKELFPEKEFFTTPMRKEIERCRACYDFAIVGKNVAFICSGDAGVYGMAAPMYELLPEYANMNSEITENSISIIPGVTAAISGAAVLGSPINHDFCVISLSDLLTPWEVIERRLKAAIEGDFAIAIYNPSSHKRHDYLQKACDIMLSVGADEDRACGYVENIGREGCSGTVCTLKELRDTQVNMFTTVFIGSSRTKIINNKLVTPRGYKI</sequence>
<keyword evidence="8" id="KW-1185">Reference proteome</keyword>
<organism evidence="7 8">
    <name type="scientific">Pseudobutyrivibrio xylanivorans DSM 14809</name>
    <dbReference type="NCBI Taxonomy" id="1123012"/>
    <lineage>
        <taxon>Bacteria</taxon>
        <taxon>Bacillati</taxon>
        <taxon>Bacillota</taxon>
        <taxon>Clostridia</taxon>
        <taxon>Lachnospirales</taxon>
        <taxon>Lachnospiraceae</taxon>
        <taxon>Pseudobutyrivibrio</taxon>
    </lineage>
</organism>
<dbReference type="InterPro" id="IPR006363">
    <property type="entry name" value="Cbl_synth_CobJ/CibH_dom"/>
</dbReference>